<evidence type="ECO:0000313" key="2">
    <source>
        <dbReference type="EMBL" id="BDI06460.1"/>
    </source>
</evidence>
<keyword evidence="1" id="KW-1133">Transmembrane helix</keyword>
<name>A0ABM7YPN8_9BURK</name>
<protein>
    <submittedName>
        <fullName evidence="2">Uncharacterized protein</fullName>
    </submittedName>
</protein>
<dbReference type="EMBL" id="AP025730">
    <property type="protein sequence ID" value="BDI06460.1"/>
    <property type="molecule type" value="Genomic_DNA"/>
</dbReference>
<dbReference type="Proteomes" id="UP001057498">
    <property type="component" value="Chromosome"/>
</dbReference>
<evidence type="ECO:0000313" key="3">
    <source>
        <dbReference type="Proteomes" id="UP001057498"/>
    </source>
</evidence>
<feature type="transmembrane region" description="Helical" evidence="1">
    <location>
        <begin position="79"/>
        <end position="101"/>
    </location>
</feature>
<sequence>MRLIQGDPAFACLRSRCLTQALHHIDKAGAVVPAKALVKFRPRPRKPSLAFASPVCDSLHRTADCLELEMADSSAKTPWHLWLVGTVAVLFNAIGVFDFVMNQVQGADYLVSAGMTPEQVAHYRQMPGWMMVVWAVGVFGAFLASVLLLLRRQPAFPVFVLSLAAFLVSLLYSYVLTNGGALMGLQGAVTSAVIAGLLVLFSVYARSMSLRGILR</sequence>
<evidence type="ECO:0000256" key="1">
    <source>
        <dbReference type="SAM" id="Phobius"/>
    </source>
</evidence>
<feature type="transmembrane region" description="Helical" evidence="1">
    <location>
        <begin position="181"/>
        <end position="205"/>
    </location>
</feature>
<feature type="transmembrane region" description="Helical" evidence="1">
    <location>
        <begin position="129"/>
        <end position="149"/>
    </location>
</feature>
<organism evidence="2 3">
    <name type="scientific">Sphaerotilus microaerophilus</name>
    <dbReference type="NCBI Taxonomy" id="2914710"/>
    <lineage>
        <taxon>Bacteria</taxon>
        <taxon>Pseudomonadati</taxon>
        <taxon>Pseudomonadota</taxon>
        <taxon>Betaproteobacteria</taxon>
        <taxon>Burkholderiales</taxon>
        <taxon>Sphaerotilaceae</taxon>
        <taxon>Sphaerotilus</taxon>
    </lineage>
</organism>
<keyword evidence="3" id="KW-1185">Reference proteome</keyword>
<proteinExistence type="predicted"/>
<keyword evidence="1" id="KW-0812">Transmembrane</keyword>
<reference evidence="2" key="1">
    <citation type="submission" date="2022-04" db="EMBL/GenBank/DDBJ databases">
        <title>Whole genome sequence of Sphaerotilus sp. FB-5.</title>
        <authorList>
            <person name="Takeda M."/>
            <person name="Narihara S."/>
            <person name="Akimoto M."/>
            <person name="Akimoto R."/>
            <person name="Nishiyashiki S."/>
            <person name="Murakami T."/>
        </authorList>
    </citation>
    <scope>NUCLEOTIDE SEQUENCE</scope>
    <source>
        <strain evidence="2">FB-5</strain>
    </source>
</reference>
<accession>A0ABM7YPN8</accession>
<feature type="transmembrane region" description="Helical" evidence="1">
    <location>
        <begin position="156"/>
        <end position="175"/>
    </location>
</feature>
<gene>
    <name evidence="2" type="ORF">CATMQ487_34300</name>
</gene>
<keyword evidence="1" id="KW-0472">Membrane</keyword>